<dbReference type="EMBL" id="WBMO01000005">
    <property type="protein sequence ID" value="MDV2477954.1"/>
    <property type="molecule type" value="Genomic_DNA"/>
</dbReference>
<feature type="region of interest" description="Disordered" evidence="1">
    <location>
        <begin position="43"/>
        <end position="93"/>
    </location>
</feature>
<sequence length="93" mass="9543">MRSKTAVIVAVVFILVIGAAALAVNTRILNASSTSDIGRADQVLIPGTLPAGSGTSTQQTSTPPRHRADRRRRGGGAGRGIGRGALLPTQERA</sequence>
<feature type="compositionally biased region" description="Basic residues" evidence="1">
    <location>
        <begin position="64"/>
        <end position="74"/>
    </location>
</feature>
<comment type="caution">
    <text evidence="2">The sequence shown here is derived from an EMBL/GenBank/DDBJ whole genome shotgun (WGS) entry which is preliminary data.</text>
</comment>
<proteinExistence type="predicted"/>
<gene>
    <name evidence="2" type="ORF">F8M49_25785</name>
</gene>
<organism evidence="2 3">
    <name type="scientific">Rhodococcus zopfii</name>
    <dbReference type="NCBI Taxonomy" id="43772"/>
    <lineage>
        <taxon>Bacteria</taxon>
        <taxon>Bacillati</taxon>
        <taxon>Actinomycetota</taxon>
        <taxon>Actinomycetes</taxon>
        <taxon>Mycobacteriales</taxon>
        <taxon>Nocardiaceae</taxon>
        <taxon>Rhodococcus</taxon>
    </lineage>
</organism>
<keyword evidence="3" id="KW-1185">Reference proteome</keyword>
<reference evidence="2 3" key="1">
    <citation type="submission" date="2019-10" db="EMBL/GenBank/DDBJ databases">
        <title>Draft Genome Assembly of Rhodococcus zopfii DSM44189.</title>
        <authorList>
            <person name="Sutton J.M."/>
            <person name="Akob D.M."/>
            <person name="Bushman T.J."/>
        </authorList>
    </citation>
    <scope>NUCLEOTIDE SEQUENCE [LARGE SCALE GENOMIC DNA]</scope>
    <source>
        <strain evidence="2 3">DSM 44189</strain>
    </source>
</reference>
<name>A0ABU3WVC7_9NOCA</name>
<evidence type="ECO:0000256" key="1">
    <source>
        <dbReference type="SAM" id="MobiDB-lite"/>
    </source>
</evidence>
<accession>A0ABU3WVC7</accession>
<evidence type="ECO:0000313" key="3">
    <source>
        <dbReference type="Proteomes" id="UP001275440"/>
    </source>
</evidence>
<feature type="compositionally biased region" description="Low complexity" evidence="1">
    <location>
        <begin position="52"/>
        <end position="62"/>
    </location>
</feature>
<protein>
    <submittedName>
        <fullName evidence="2">Uncharacterized protein</fullName>
    </submittedName>
</protein>
<dbReference type="Proteomes" id="UP001275440">
    <property type="component" value="Unassembled WGS sequence"/>
</dbReference>
<evidence type="ECO:0000313" key="2">
    <source>
        <dbReference type="EMBL" id="MDV2477954.1"/>
    </source>
</evidence>